<dbReference type="Proteomes" id="UP000197138">
    <property type="component" value="Unassembled WGS sequence"/>
</dbReference>
<keyword evidence="1" id="KW-0812">Transmembrane</keyword>
<feature type="transmembrane region" description="Helical" evidence="1">
    <location>
        <begin position="97"/>
        <end position="115"/>
    </location>
</feature>
<evidence type="ECO:0000256" key="1">
    <source>
        <dbReference type="SAM" id="Phobius"/>
    </source>
</evidence>
<accession>A0A218VWS4</accession>
<gene>
    <name evidence="2" type="ORF">CDL15_Pgr014122</name>
    <name evidence="3" type="ORF">CRG98_015846</name>
</gene>
<keyword evidence="1" id="KW-1133">Transmembrane helix</keyword>
<feature type="transmembrane region" description="Helical" evidence="1">
    <location>
        <begin position="52"/>
        <end position="77"/>
    </location>
</feature>
<organism evidence="2 4">
    <name type="scientific">Punica granatum</name>
    <name type="common">Pomegranate</name>
    <dbReference type="NCBI Taxonomy" id="22663"/>
    <lineage>
        <taxon>Eukaryota</taxon>
        <taxon>Viridiplantae</taxon>
        <taxon>Streptophyta</taxon>
        <taxon>Embryophyta</taxon>
        <taxon>Tracheophyta</taxon>
        <taxon>Spermatophyta</taxon>
        <taxon>Magnoliopsida</taxon>
        <taxon>eudicotyledons</taxon>
        <taxon>Gunneridae</taxon>
        <taxon>Pentapetalae</taxon>
        <taxon>rosids</taxon>
        <taxon>malvids</taxon>
        <taxon>Myrtales</taxon>
        <taxon>Lythraceae</taxon>
        <taxon>Punica</taxon>
    </lineage>
</organism>
<evidence type="ECO:0000313" key="3">
    <source>
        <dbReference type="EMBL" id="PKI63776.1"/>
    </source>
</evidence>
<proteinExistence type="predicted"/>
<reference evidence="3 5" key="3">
    <citation type="submission" date="2017-11" db="EMBL/GenBank/DDBJ databases">
        <title>De-novo sequencing of pomegranate (Punica granatum L.) genome.</title>
        <authorList>
            <person name="Akparov Z."/>
            <person name="Amiraslanov A."/>
            <person name="Hajiyeva S."/>
            <person name="Abbasov M."/>
            <person name="Kaur K."/>
            <person name="Hamwieh A."/>
            <person name="Solovyev V."/>
            <person name="Salamov A."/>
            <person name="Braich B."/>
            <person name="Kosarev P."/>
            <person name="Mahmoud A."/>
            <person name="Hajiyev E."/>
            <person name="Babayeva S."/>
            <person name="Izzatullayeva V."/>
            <person name="Mammadov A."/>
            <person name="Mammadov A."/>
            <person name="Sharifova S."/>
            <person name="Ojaghi J."/>
            <person name="Eynullazada K."/>
            <person name="Bayramov B."/>
            <person name="Abdulazimova A."/>
            <person name="Shahmuradov I."/>
        </authorList>
    </citation>
    <scope>NUCLEOTIDE SEQUENCE [LARGE SCALE GENOMIC DNA]</scope>
    <source>
        <strain evidence="3">AG2017</strain>
        <strain evidence="5">cv. AG2017</strain>
        <tissue evidence="3">Leaf</tissue>
    </source>
</reference>
<keyword evidence="1" id="KW-0472">Membrane</keyword>
<comment type="caution">
    <text evidence="2">The sequence shown here is derived from an EMBL/GenBank/DDBJ whole genome shotgun (WGS) entry which is preliminary data.</text>
</comment>
<dbReference type="EMBL" id="MTKT01005813">
    <property type="protein sequence ID" value="OWM64332.1"/>
    <property type="molecule type" value="Genomic_DNA"/>
</dbReference>
<feature type="transmembrane region" description="Helical" evidence="1">
    <location>
        <begin position="14"/>
        <end position="40"/>
    </location>
</feature>
<reference evidence="2" key="2">
    <citation type="submission" date="2017-06" db="EMBL/GenBank/DDBJ databases">
        <title>The pomegranate genome and the genomics of punicalagin biosynthesis.</title>
        <authorList>
            <person name="Xu C."/>
        </authorList>
    </citation>
    <scope>NUCLEOTIDE SEQUENCE [LARGE SCALE GENOMIC DNA]</scope>
    <source>
        <tissue evidence="2">Fresh leaf</tissue>
    </source>
</reference>
<name>A0A218VWS4_PUNGR</name>
<evidence type="ECO:0000313" key="4">
    <source>
        <dbReference type="Proteomes" id="UP000197138"/>
    </source>
</evidence>
<evidence type="ECO:0000313" key="2">
    <source>
        <dbReference type="EMBL" id="OWM64332.1"/>
    </source>
</evidence>
<protein>
    <submittedName>
        <fullName evidence="2">Uncharacterized protein</fullName>
    </submittedName>
</protein>
<reference evidence="4" key="1">
    <citation type="journal article" date="2017" name="Plant J.">
        <title>The pomegranate (Punica granatum L.) genome and the genomics of punicalagin biosynthesis.</title>
        <authorList>
            <person name="Qin G."/>
            <person name="Xu C."/>
            <person name="Ming R."/>
            <person name="Tang H."/>
            <person name="Guyot R."/>
            <person name="Kramer E.M."/>
            <person name="Hu Y."/>
            <person name="Yi X."/>
            <person name="Qi Y."/>
            <person name="Xu X."/>
            <person name="Gao Z."/>
            <person name="Pan H."/>
            <person name="Jian J."/>
            <person name="Tian Y."/>
            <person name="Yue Z."/>
            <person name="Xu Y."/>
        </authorList>
    </citation>
    <scope>NUCLEOTIDE SEQUENCE [LARGE SCALE GENOMIC DNA]</scope>
    <source>
        <strain evidence="4">cv. Dabenzi</strain>
    </source>
</reference>
<dbReference type="AlphaFoldDB" id="A0A218VWS4"/>
<dbReference type="EMBL" id="PGOL01000870">
    <property type="protein sequence ID" value="PKI63776.1"/>
    <property type="molecule type" value="Genomic_DNA"/>
</dbReference>
<keyword evidence="5" id="KW-1185">Reference proteome</keyword>
<sequence length="116" mass="12152">MGNGGGPSPLVPSLVVGTLGLVIFGPTLLSLLEVVPPVLLSSEEDDEGRGGVGFSLTMALLCVSLLLIIQLFSWLFPSRGTPLSYPQYGSGDDHDDGFGLGSLLLLLLFFVLYSVV</sequence>
<dbReference type="Proteomes" id="UP000233551">
    <property type="component" value="Unassembled WGS sequence"/>
</dbReference>
<evidence type="ECO:0000313" key="5">
    <source>
        <dbReference type="Proteomes" id="UP000233551"/>
    </source>
</evidence>